<dbReference type="InterPro" id="IPR045684">
    <property type="entry name" value="DUF6191"/>
</dbReference>
<dbReference type="Pfam" id="PF19690">
    <property type="entry name" value="DUF6191"/>
    <property type="match status" value="1"/>
</dbReference>
<gene>
    <name evidence="2" type="ORF">K7862_34755</name>
</gene>
<feature type="region of interest" description="Disordered" evidence="1">
    <location>
        <begin position="19"/>
        <end position="79"/>
    </location>
</feature>
<keyword evidence="3" id="KW-1185">Reference proteome</keyword>
<reference evidence="2 3" key="1">
    <citation type="submission" date="2021-08" db="EMBL/GenBank/DDBJ databases">
        <title>WGS of actinomycetes from Thailand.</title>
        <authorList>
            <person name="Thawai C."/>
        </authorList>
    </citation>
    <scope>NUCLEOTIDE SEQUENCE [LARGE SCALE GENOMIC DNA]</scope>
    <source>
        <strain evidence="2 3">PLK6-54</strain>
    </source>
</reference>
<accession>A0ABS7QHV8</accession>
<evidence type="ECO:0000313" key="3">
    <source>
        <dbReference type="Proteomes" id="UP000778578"/>
    </source>
</evidence>
<organism evidence="2 3">
    <name type="scientific">Actinacidiphila acidipaludis</name>
    <dbReference type="NCBI Taxonomy" id="2873382"/>
    <lineage>
        <taxon>Bacteria</taxon>
        <taxon>Bacillati</taxon>
        <taxon>Actinomycetota</taxon>
        <taxon>Actinomycetes</taxon>
        <taxon>Kitasatosporales</taxon>
        <taxon>Streptomycetaceae</taxon>
        <taxon>Actinacidiphila</taxon>
    </lineage>
</organism>
<dbReference type="EMBL" id="JAINZZ010000085">
    <property type="protein sequence ID" value="MBY8882761.1"/>
    <property type="molecule type" value="Genomic_DNA"/>
</dbReference>
<dbReference type="Proteomes" id="UP000778578">
    <property type="component" value="Unassembled WGS sequence"/>
</dbReference>
<comment type="caution">
    <text evidence="2">The sequence shown here is derived from an EMBL/GenBank/DDBJ whole genome shotgun (WGS) entry which is preliminary data.</text>
</comment>
<evidence type="ECO:0000256" key="1">
    <source>
        <dbReference type="SAM" id="MobiDB-lite"/>
    </source>
</evidence>
<feature type="compositionally biased region" description="Basic and acidic residues" evidence="1">
    <location>
        <begin position="19"/>
        <end position="32"/>
    </location>
</feature>
<name>A0ABS7QHV8_9ACTN</name>
<proteinExistence type="predicted"/>
<dbReference type="RefSeq" id="WP_222969330.1">
    <property type="nucleotide sequence ID" value="NZ_JAINZZ010000085.1"/>
</dbReference>
<protein>
    <submittedName>
        <fullName evidence="2">DUF6191 domain-containing protein</fullName>
    </submittedName>
</protein>
<evidence type="ECO:0000313" key="2">
    <source>
        <dbReference type="EMBL" id="MBY8882761.1"/>
    </source>
</evidence>
<sequence length="79" mass="8853">MGNLGGFEELFLPSARFREEERNRLEWTRDEEGQGDPYRGPIDLDSGTVQMRATADDAAQGPRDGSQPPPRNPHSSRPE</sequence>